<gene>
    <name evidence="1" type="ORF">M9H77_24205</name>
</gene>
<proteinExistence type="predicted"/>
<dbReference type="EMBL" id="CM044705">
    <property type="protein sequence ID" value="KAI5664882.1"/>
    <property type="molecule type" value="Genomic_DNA"/>
</dbReference>
<reference evidence="2" key="1">
    <citation type="journal article" date="2023" name="Nat. Plants">
        <title>Single-cell RNA sequencing provides a high-resolution roadmap for understanding the multicellular compartmentation of specialized metabolism.</title>
        <authorList>
            <person name="Sun S."/>
            <person name="Shen X."/>
            <person name="Li Y."/>
            <person name="Li Y."/>
            <person name="Wang S."/>
            <person name="Li R."/>
            <person name="Zhang H."/>
            <person name="Shen G."/>
            <person name="Guo B."/>
            <person name="Wei J."/>
            <person name="Xu J."/>
            <person name="St-Pierre B."/>
            <person name="Chen S."/>
            <person name="Sun C."/>
        </authorList>
    </citation>
    <scope>NUCLEOTIDE SEQUENCE [LARGE SCALE GENOMIC DNA]</scope>
</reference>
<sequence length="396" mass="46289">METSTNTKVVLKAGIPLAITFAGIIFAKLATRKCSILSENSHGNHRDGEGSFSSVLDSLDTSCSDFDQNRDELKEEIMGLRNQIQVLQEKELELETRFLHYNYMKDEEILLLEIKNKFLLEICKIDFLEREISLVEEEKQRFEKMVYEIIKIMEMIEVSRSENKLLRRRVKKLLKKIKEQSCVIKDKCLKIEAKEEESSRNYEELEKRDNFIRKMEEEIQQLKMNLKTKQFENNELLNQIELFNNKAASSSKKEAGDVISKLEQVEKERTEDVKELAYLRWCNACLMHELLRRNQETQDQEDDHHNEGAEKDEMELLHFGELIGDIGSDNEVECSSFGHGGDYSCLGFPIPSNANSHSKRRKFINKLKRWIEGSERRKQKEGREYVSARRNSSSTA</sequence>
<evidence type="ECO:0000313" key="1">
    <source>
        <dbReference type="EMBL" id="KAI5664882.1"/>
    </source>
</evidence>
<accession>A0ACC0AWP6</accession>
<name>A0ACC0AWP6_CATRO</name>
<evidence type="ECO:0000313" key="2">
    <source>
        <dbReference type="Proteomes" id="UP001060085"/>
    </source>
</evidence>
<organism evidence="1 2">
    <name type="scientific">Catharanthus roseus</name>
    <name type="common">Madagascar periwinkle</name>
    <name type="synonym">Vinca rosea</name>
    <dbReference type="NCBI Taxonomy" id="4058"/>
    <lineage>
        <taxon>Eukaryota</taxon>
        <taxon>Viridiplantae</taxon>
        <taxon>Streptophyta</taxon>
        <taxon>Embryophyta</taxon>
        <taxon>Tracheophyta</taxon>
        <taxon>Spermatophyta</taxon>
        <taxon>Magnoliopsida</taxon>
        <taxon>eudicotyledons</taxon>
        <taxon>Gunneridae</taxon>
        <taxon>Pentapetalae</taxon>
        <taxon>asterids</taxon>
        <taxon>lamiids</taxon>
        <taxon>Gentianales</taxon>
        <taxon>Apocynaceae</taxon>
        <taxon>Rauvolfioideae</taxon>
        <taxon>Vinceae</taxon>
        <taxon>Catharanthinae</taxon>
        <taxon>Catharanthus</taxon>
    </lineage>
</organism>
<dbReference type="Proteomes" id="UP001060085">
    <property type="component" value="Linkage Group LG05"/>
</dbReference>
<keyword evidence="2" id="KW-1185">Reference proteome</keyword>
<protein>
    <submittedName>
        <fullName evidence="1">Uncharacterized protein</fullName>
    </submittedName>
</protein>
<comment type="caution">
    <text evidence="1">The sequence shown here is derived from an EMBL/GenBank/DDBJ whole genome shotgun (WGS) entry which is preliminary data.</text>
</comment>